<dbReference type="Proteomes" id="UP000321199">
    <property type="component" value="Chromosome"/>
</dbReference>
<protein>
    <submittedName>
        <fullName evidence="2">Uncharacterized protein</fullName>
    </submittedName>
</protein>
<keyword evidence="1" id="KW-0732">Signal</keyword>
<dbReference type="AlphaFoldDB" id="A0A5B8RUS2"/>
<gene>
    <name evidence="2" type="ORF">FOZ74_09480</name>
</gene>
<proteinExistence type="predicted"/>
<feature type="signal peptide" evidence="1">
    <location>
        <begin position="1"/>
        <end position="19"/>
    </location>
</feature>
<evidence type="ECO:0000313" key="3">
    <source>
        <dbReference type="Proteomes" id="UP000321199"/>
    </source>
</evidence>
<feature type="chain" id="PRO_5022701179" evidence="1">
    <location>
        <begin position="20"/>
        <end position="151"/>
    </location>
</feature>
<name>A0A5B8RUS2_9BURK</name>
<keyword evidence="3" id="KW-1185">Reference proteome</keyword>
<reference evidence="2 3" key="1">
    <citation type="submission" date="2019-07" db="EMBL/GenBank/DDBJ databases">
        <title>Complete genome sequence of Comamonas sp. NLF 7-7 isolated from livestock.</title>
        <authorList>
            <person name="Kim D.H."/>
            <person name="Kim J.G."/>
        </authorList>
    </citation>
    <scope>NUCLEOTIDE SEQUENCE [LARGE SCALE GENOMIC DNA]</scope>
    <source>
        <strain evidence="2 3">NLF 7-7</strain>
    </source>
</reference>
<dbReference type="RefSeq" id="WP_146912832.1">
    <property type="nucleotide sequence ID" value="NZ_CP042344.1"/>
</dbReference>
<evidence type="ECO:0000313" key="2">
    <source>
        <dbReference type="EMBL" id="QEA13240.1"/>
    </source>
</evidence>
<dbReference type="EMBL" id="CP042344">
    <property type="protein sequence ID" value="QEA13240.1"/>
    <property type="molecule type" value="Genomic_DNA"/>
</dbReference>
<sequence>MKRVLATLALISLAATAFAGGRYDGIYASPLSNASWVSLHHDDVRVVAASFNSTFRMDGTVIITTTIGTTIPSIMNTWDLLGGPLSGNVASISGEFNYGTCYVTMRLVLADGSFQVFPVSSVQTAQGRRTNVSCQNAFQGANWPLTFKRIF</sequence>
<dbReference type="KEGG" id="cof:FOZ74_09480"/>
<accession>A0A5B8RUS2</accession>
<organism evidence="2 3">
    <name type="scientific">Comamonas flocculans</name>
    <dbReference type="NCBI Taxonomy" id="2597701"/>
    <lineage>
        <taxon>Bacteria</taxon>
        <taxon>Pseudomonadati</taxon>
        <taxon>Pseudomonadota</taxon>
        <taxon>Betaproteobacteria</taxon>
        <taxon>Burkholderiales</taxon>
        <taxon>Comamonadaceae</taxon>
        <taxon>Comamonas</taxon>
    </lineage>
</organism>
<evidence type="ECO:0000256" key="1">
    <source>
        <dbReference type="SAM" id="SignalP"/>
    </source>
</evidence>